<reference evidence="1 2" key="1">
    <citation type="submission" date="2012-04" db="EMBL/GenBank/DDBJ databases">
        <title>The Genome Sequence of Bacillus cereus BAG5X1-1.</title>
        <authorList>
            <consortium name="The Broad Institute Genome Sequencing Platform"/>
            <consortium name="The Broad Institute Genome Sequencing Center for Infectious Disease"/>
            <person name="Feldgarden M."/>
            <person name="Van der Auwera G.A."/>
            <person name="Mahillon J."/>
            <person name="Duprez V."/>
            <person name="Timmery S."/>
            <person name="Mattelet C."/>
            <person name="Dierick K."/>
            <person name="Sun M."/>
            <person name="Yu Z."/>
            <person name="Zhu L."/>
            <person name="Hu X."/>
            <person name="Shank E.B."/>
            <person name="Swiecicka I."/>
            <person name="Hansen B.M."/>
            <person name="Andrup L."/>
            <person name="Young S.K."/>
            <person name="Zeng Q."/>
            <person name="Gargeya S."/>
            <person name="Fitzgerald M."/>
            <person name="Haas B."/>
            <person name="Abouelleil A."/>
            <person name="Alvarado L."/>
            <person name="Arachchi H.M."/>
            <person name="Berlin A."/>
            <person name="Chapman S.B."/>
            <person name="Goldberg J."/>
            <person name="Griggs A."/>
            <person name="Gujja S."/>
            <person name="Hansen M."/>
            <person name="Howarth C."/>
            <person name="Imamovic A."/>
            <person name="Larimer J."/>
            <person name="McCowen C."/>
            <person name="Montmayeur A."/>
            <person name="Murphy C."/>
            <person name="Neiman D."/>
            <person name="Pearson M."/>
            <person name="Priest M."/>
            <person name="Roberts A."/>
            <person name="Saif S."/>
            <person name="Shea T."/>
            <person name="Sisk P."/>
            <person name="Sykes S."/>
            <person name="Wortman J."/>
            <person name="Nusbaum C."/>
            <person name="Birren B."/>
        </authorList>
    </citation>
    <scope>NUCLEOTIDE SEQUENCE [LARGE SCALE GENOMIC DNA]</scope>
    <source>
        <strain evidence="1 2">BAG5X1-1</strain>
    </source>
</reference>
<gene>
    <name evidence="1" type="ORF">IEE_05509</name>
</gene>
<dbReference type="HOGENOM" id="CLU_198077_0_0_9"/>
<evidence type="ECO:0000313" key="2">
    <source>
        <dbReference type="Proteomes" id="UP000006600"/>
    </source>
</evidence>
<organism evidence="1 2">
    <name type="scientific">Bacillus cereus BAG5X1-1</name>
    <dbReference type="NCBI Taxonomy" id="1053189"/>
    <lineage>
        <taxon>Bacteria</taxon>
        <taxon>Bacillati</taxon>
        <taxon>Bacillota</taxon>
        <taxon>Bacilli</taxon>
        <taxon>Bacillales</taxon>
        <taxon>Bacillaceae</taxon>
        <taxon>Bacillus</taxon>
        <taxon>Bacillus cereus group</taxon>
    </lineage>
</organism>
<comment type="caution">
    <text evidence="1">The sequence shown here is derived from an EMBL/GenBank/DDBJ whole genome shotgun (WGS) entry which is preliminary data.</text>
</comment>
<dbReference type="Proteomes" id="UP000006600">
    <property type="component" value="Unassembled WGS sequence"/>
</dbReference>
<sequence>MNLENELEVILRCKKLMSEAFSIGGGEQIEFIQKGNKYMYFAITSPFKETCYYRIDDLLDTFQLKGSKWEYSITI</sequence>
<dbReference type="AlphaFoldDB" id="J8ABJ7"/>
<proteinExistence type="predicted"/>
<name>J8ABJ7_BACCE</name>
<dbReference type="EMBL" id="AHDJ01000074">
    <property type="protein sequence ID" value="EJQ35989.1"/>
    <property type="molecule type" value="Genomic_DNA"/>
</dbReference>
<dbReference type="RefSeq" id="WP_002107444.1">
    <property type="nucleotide sequence ID" value="NZ_JH792002.1"/>
</dbReference>
<evidence type="ECO:0000313" key="1">
    <source>
        <dbReference type="EMBL" id="EJQ35989.1"/>
    </source>
</evidence>
<protein>
    <submittedName>
        <fullName evidence="1">Uncharacterized protein</fullName>
    </submittedName>
</protein>
<accession>J8ABJ7</accession>